<name>A0ACA9R078_9GLOM</name>
<sequence length="87" mass="10168">MVLCFLAGLVTGWATTCLFSYRLYNRTNRYYNTSGYRQPNAKKYNSTLRSLKSQISTTNASLQHIKNLYKNTNDQYIQTKNLLNEKD</sequence>
<evidence type="ECO:0000313" key="1">
    <source>
        <dbReference type="EMBL" id="CAG8771035.1"/>
    </source>
</evidence>
<dbReference type="EMBL" id="CAJVPW010054042">
    <property type="protein sequence ID" value="CAG8771035.1"/>
    <property type="molecule type" value="Genomic_DNA"/>
</dbReference>
<dbReference type="Proteomes" id="UP000789366">
    <property type="component" value="Unassembled WGS sequence"/>
</dbReference>
<feature type="non-terminal residue" evidence="1">
    <location>
        <position position="87"/>
    </location>
</feature>
<evidence type="ECO:0000313" key="2">
    <source>
        <dbReference type="Proteomes" id="UP000789366"/>
    </source>
</evidence>
<keyword evidence="2" id="KW-1185">Reference proteome</keyword>
<reference evidence="1" key="1">
    <citation type="submission" date="2021-06" db="EMBL/GenBank/DDBJ databases">
        <authorList>
            <person name="Kallberg Y."/>
            <person name="Tangrot J."/>
            <person name="Rosling A."/>
        </authorList>
    </citation>
    <scope>NUCLEOTIDE SEQUENCE</scope>
    <source>
        <strain evidence="1">28 12/20/2015</strain>
    </source>
</reference>
<organism evidence="1 2">
    <name type="scientific">Cetraspora pellucida</name>
    <dbReference type="NCBI Taxonomy" id="1433469"/>
    <lineage>
        <taxon>Eukaryota</taxon>
        <taxon>Fungi</taxon>
        <taxon>Fungi incertae sedis</taxon>
        <taxon>Mucoromycota</taxon>
        <taxon>Glomeromycotina</taxon>
        <taxon>Glomeromycetes</taxon>
        <taxon>Diversisporales</taxon>
        <taxon>Gigasporaceae</taxon>
        <taxon>Cetraspora</taxon>
    </lineage>
</organism>
<proteinExistence type="predicted"/>
<accession>A0ACA9R078</accession>
<protein>
    <submittedName>
        <fullName evidence="1">8240_t:CDS:1</fullName>
    </submittedName>
</protein>
<comment type="caution">
    <text evidence="1">The sequence shown here is derived from an EMBL/GenBank/DDBJ whole genome shotgun (WGS) entry which is preliminary data.</text>
</comment>
<gene>
    <name evidence="1" type="ORF">SPELUC_LOCUS15779</name>
</gene>